<accession>A0ABW5G5X9</accession>
<dbReference type="Proteomes" id="UP001597417">
    <property type="component" value="Unassembled WGS sequence"/>
</dbReference>
<gene>
    <name evidence="1" type="ORF">ACFSXZ_40745</name>
</gene>
<dbReference type="RefSeq" id="WP_378271883.1">
    <property type="nucleotide sequence ID" value="NZ_JBHUKR010000030.1"/>
</dbReference>
<protein>
    <submittedName>
        <fullName evidence="1">Uncharacterized protein</fullName>
    </submittedName>
</protein>
<comment type="caution">
    <text evidence="1">The sequence shown here is derived from an EMBL/GenBank/DDBJ whole genome shotgun (WGS) entry which is preliminary data.</text>
</comment>
<name>A0ABW5G5X9_9PSEU</name>
<proteinExistence type="predicted"/>
<evidence type="ECO:0000313" key="1">
    <source>
        <dbReference type="EMBL" id="MFD2422670.1"/>
    </source>
</evidence>
<organism evidence="1 2">
    <name type="scientific">Amycolatopsis pigmentata</name>
    <dbReference type="NCBI Taxonomy" id="450801"/>
    <lineage>
        <taxon>Bacteria</taxon>
        <taxon>Bacillati</taxon>
        <taxon>Actinomycetota</taxon>
        <taxon>Actinomycetes</taxon>
        <taxon>Pseudonocardiales</taxon>
        <taxon>Pseudonocardiaceae</taxon>
        <taxon>Amycolatopsis</taxon>
    </lineage>
</organism>
<evidence type="ECO:0000313" key="2">
    <source>
        <dbReference type="Proteomes" id="UP001597417"/>
    </source>
</evidence>
<reference evidence="2" key="1">
    <citation type="journal article" date="2019" name="Int. J. Syst. Evol. Microbiol.">
        <title>The Global Catalogue of Microorganisms (GCM) 10K type strain sequencing project: providing services to taxonomists for standard genome sequencing and annotation.</title>
        <authorList>
            <consortium name="The Broad Institute Genomics Platform"/>
            <consortium name="The Broad Institute Genome Sequencing Center for Infectious Disease"/>
            <person name="Wu L."/>
            <person name="Ma J."/>
        </authorList>
    </citation>
    <scope>NUCLEOTIDE SEQUENCE [LARGE SCALE GENOMIC DNA]</scope>
    <source>
        <strain evidence="2">CGMCC 4.7645</strain>
    </source>
</reference>
<keyword evidence="2" id="KW-1185">Reference proteome</keyword>
<dbReference type="EMBL" id="JBHUKR010000030">
    <property type="protein sequence ID" value="MFD2422670.1"/>
    <property type="molecule type" value="Genomic_DNA"/>
</dbReference>
<sequence>MNEDQVFAYALGAVDGDKLARWVDRRRLSDRFDIPDYVPHFSDVKTELDANQLGFWTMLAHRVGGFASELARQREETR</sequence>